<evidence type="ECO:0000256" key="2">
    <source>
        <dbReference type="ARBA" id="ARBA00006906"/>
    </source>
</evidence>
<dbReference type="PANTHER" id="PTHR30246">
    <property type="entry name" value="2-KETO-3-DEOXY-6-PHOSPHOGLUCONATE ALDOLASE"/>
    <property type="match status" value="1"/>
</dbReference>
<keyword evidence="5" id="KW-0119">Carbohydrate metabolism</keyword>
<dbReference type="InterPro" id="IPR000887">
    <property type="entry name" value="Aldlse_KDPG_KHG"/>
</dbReference>
<organism evidence="6 7">
    <name type="scientific">Thermus scotoductus</name>
    <dbReference type="NCBI Taxonomy" id="37636"/>
    <lineage>
        <taxon>Bacteria</taxon>
        <taxon>Thermotogati</taxon>
        <taxon>Deinococcota</taxon>
        <taxon>Deinococci</taxon>
        <taxon>Thermales</taxon>
        <taxon>Thermaceae</taxon>
        <taxon>Thermus</taxon>
    </lineage>
</organism>
<comment type="similarity">
    <text evidence="2">Belongs to the KHG/KDPG aldolase family.</text>
</comment>
<dbReference type="SUPFAM" id="SSF51569">
    <property type="entry name" value="Aldolase"/>
    <property type="match status" value="1"/>
</dbReference>
<dbReference type="GO" id="GO:0016829">
    <property type="term" value="F:lyase activity"/>
    <property type="evidence" value="ECO:0007669"/>
    <property type="project" value="UniProtKB-KW"/>
</dbReference>
<dbReference type="InterPro" id="IPR013785">
    <property type="entry name" value="Aldolase_TIM"/>
</dbReference>
<comment type="caution">
    <text evidence="6">The sequence shown here is derived from an EMBL/GenBank/DDBJ whole genome shotgun (WGS) entry which is preliminary data.</text>
</comment>
<proteinExistence type="inferred from homology"/>
<evidence type="ECO:0000256" key="5">
    <source>
        <dbReference type="ARBA" id="ARBA00023277"/>
    </source>
</evidence>
<dbReference type="Proteomes" id="UP000288051">
    <property type="component" value="Unassembled WGS sequence"/>
</dbReference>
<evidence type="ECO:0000256" key="3">
    <source>
        <dbReference type="ARBA" id="ARBA00011233"/>
    </source>
</evidence>
<dbReference type="RefSeq" id="WP_126209479.1">
    <property type="nucleotide sequence ID" value="NZ_PELZ01000467.1"/>
</dbReference>
<dbReference type="NCBIfam" id="TIGR01182">
    <property type="entry name" value="eda"/>
    <property type="match status" value="1"/>
</dbReference>
<dbReference type="Gene3D" id="3.20.20.70">
    <property type="entry name" value="Aldolase class I"/>
    <property type="match status" value="1"/>
</dbReference>
<dbReference type="Pfam" id="PF01081">
    <property type="entry name" value="Aldolase"/>
    <property type="match status" value="1"/>
</dbReference>
<evidence type="ECO:0000313" key="7">
    <source>
        <dbReference type="Proteomes" id="UP000288051"/>
    </source>
</evidence>
<gene>
    <name evidence="6" type="ORF">CSW37_13045</name>
</gene>
<keyword evidence="4" id="KW-0456">Lyase</keyword>
<dbReference type="AlphaFoldDB" id="A0A430S8I4"/>
<protein>
    <submittedName>
        <fullName evidence="6">4-hydroxy-2-oxoglutarate aldolase</fullName>
    </submittedName>
</protein>
<sequence length="208" mass="22899">MQNPLELLTSYRLLPILTVRTHEELQHLEHLITTLKEEDLPIIEVTLRTPFGLQTLTRIHASGLCVGAGTVRNAGHAREALESGAAFLVSPAYREDVALFAREHSLLYLPGVLTPLEVERALDRGFTILKFFPAEPFQGVKVLAHYAEVFPEAQFIPTGGIDETNVSIYCSLPNVIACGGSWLIKGGFEAVSRNIRNAKTLVSPQARD</sequence>
<evidence type="ECO:0000313" key="6">
    <source>
        <dbReference type="EMBL" id="RTH31979.1"/>
    </source>
</evidence>
<evidence type="ECO:0000256" key="1">
    <source>
        <dbReference type="ARBA" id="ARBA00004761"/>
    </source>
</evidence>
<comment type="subunit">
    <text evidence="3">Homotrimer.</text>
</comment>
<comment type="pathway">
    <text evidence="1">Carbohydrate acid metabolism.</text>
</comment>
<dbReference type="CDD" id="cd00452">
    <property type="entry name" value="KDPG_aldolase"/>
    <property type="match status" value="1"/>
</dbReference>
<reference evidence="6 7" key="1">
    <citation type="journal article" date="2019" name="Extremophiles">
        <title>Biogeography of thermophiles and predominance of Thermus scotoductus in domestic water heaters.</title>
        <authorList>
            <person name="Wilpiszeski R.L."/>
            <person name="Zhang Z."/>
            <person name="House C.H."/>
        </authorList>
    </citation>
    <scope>NUCLEOTIDE SEQUENCE [LARGE SCALE GENOMIC DNA]</scope>
    <source>
        <strain evidence="6 7">24_S24</strain>
    </source>
</reference>
<evidence type="ECO:0000256" key="4">
    <source>
        <dbReference type="ARBA" id="ARBA00023239"/>
    </source>
</evidence>
<dbReference type="PANTHER" id="PTHR30246:SF1">
    <property type="entry name" value="2-DEHYDRO-3-DEOXY-6-PHOSPHOGALACTONATE ALDOLASE-RELATED"/>
    <property type="match status" value="1"/>
</dbReference>
<dbReference type="EMBL" id="PELZ01000467">
    <property type="protein sequence ID" value="RTH31979.1"/>
    <property type="molecule type" value="Genomic_DNA"/>
</dbReference>
<name>A0A430S8I4_THESC</name>
<accession>A0A430S8I4</accession>